<evidence type="ECO:0000256" key="1">
    <source>
        <dbReference type="SAM" id="MobiDB-lite"/>
    </source>
</evidence>
<comment type="caution">
    <text evidence="2">The sequence shown here is derived from an EMBL/GenBank/DDBJ whole genome shotgun (WGS) entry which is preliminary data.</text>
</comment>
<evidence type="ECO:0000313" key="2">
    <source>
        <dbReference type="EMBL" id="KAK5976550.1"/>
    </source>
</evidence>
<name>A0AAN8FG93_TRICO</name>
<reference evidence="2 3" key="1">
    <citation type="submission" date="2019-10" db="EMBL/GenBank/DDBJ databases">
        <title>Assembly and Annotation for the nematode Trichostrongylus colubriformis.</title>
        <authorList>
            <person name="Martin J."/>
        </authorList>
    </citation>
    <scope>NUCLEOTIDE SEQUENCE [LARGE SCALE GENOMIC DNA]</scope>
    <source>
        <strain evidence="2">G859</strain>
        <tissue evidence="2">Whole worm</tissue>
    </source>
</reference>
<gene>
    <name evidence="2" type="ORF">GCK32_013636</name>
</gene>
<sequence>MYSIDKNANENAPKFNLKKYPSGRRLSPAGGCGEVNRSQMCYIPTDEEARGEEIMSLAEGVRRPSRVSISIDVGTQQYSVFRNMLERRIEEEKQECDNAASDCCQRYVRRRKSSLRRKISARLPTQYHHTSTSISPRAHSAPNCCRETMSTNSDASTFTTEHSGTERKLCRRIKEMKKMKPIRSPIASSSNISMEYDDLFEMYSDEDYNRNYTLNPITTVSSTTKLDSESGCSFANPLRRKDLEFDDPVVLAVPETAKDSQEVASPMSEQSESNPPEELQEV</sequence>
<organism evidence="2 3">
    <name type="scientific">Trichostrongylus colubriformis</name>
    <name type="common">Black scour worm</name>
    <dbReference type="NCBI Taxonomy" id="6319"/>
    <lineage>
        <taxon>Eukaryota</taxon>
        <taxon>Metazoa</taxon>
        <taxon>Ecdysozoa</taxon>
        <taxon>Nematoda</taxon>
        <taxon>Chromadorea</taxon>
        <taxon>Rhabditida</taxon>
        <taxon>Rhabditina</taxon>
        <taxon>Rhabditomorpha</taxon>
        <taxon>Strongyloidea</taxon>
        <taxon>Trichostrongylidae</taxon>
        <taxon>Trichostrongylus</taxon>
    </lineage>
</organism>
<feature type="region of interest" description="Disordered" evidence="1">
    <location>
        <begin position="254"/>
        <end position="282"/>
    </location>
</feature>
<proteinExistence type="predicted"/>
<dbReference type="AlphaFoldDB" id="A0AAN8FG93"/>
<keyword evidence="3" id="KW-1185">Reference proteome</keyword>
<dbReference type="Proteomes" id="UP001331761">
    <property type="component" value="Unassembled WGS sequence"/>
</dbReference>
<evidence type="ECO:0000313" key="3">
    <source>
        <dbReference type="Proteomes" id="UP001331761"/>
    </source>
</evidence>
<accession>A0AAN8FG93</accession>
<protein>
    <submittedName>
        <fullName evidence="2">Uncharacterized protein</fullName>
    </submittedName>
</protein>
<dbReference type="EMBL" id="WIXE01011699">
    <property type="protein sequence ID" value="KAK5976550.1"/>
    <property type="molecule type" value="Genomic_DNA"/>
</dbReference>